<reference evidence="1" key="1">
    <citation type="journal article" date="2014" name="Front. Microbiol.">
        <title>High frequency of phylogenetically diverse reductive dehalogenase-homologous genes in deep subseafloor sedimentary metagenomes.</title>
        <authorList>
            <person name="Kawai M."/>
            <person name="Futagami T."/>
            <person name="Toyoda A."/>
            <person name="Takaki Y."/>
            <person name="Nishi S."/>
            <person name="Hori S."/>
            <person name="Arai W."/>
            <person name="Tsubouchi T."/>
            <person name="Morono Y."/>
            <person name="Uchiyama I."/>
            <person name="Ito T."/>
            <person name="Fujiyama A."/>
            <person name="Inagaki F."/>
            <person name="Takami H."/>
        </authorList>
    </citation>
    <scope>NUCLEOTIDE SEQUENCE</scope>
    <source>
        <strain evidence="1">Expedition CK06-06</strain>
    </source>
</reference>
<dbReference type="EMBL" id="BART01030490">
    <property type="protein sequence ID" value="GAH17478.1"/>
    <property type="molecule type" value="Genomic_DNA"/>
</dbReference>
<protein>
    <submittedName>
        <fullName evidence="1">Uncharacterized protein</fullName>
    </submittedName>
</protein>
<sequence>MTYTSFDRVKLALEHKEPDRIPLDIGGAAVTGINIKVLKKLKKYLGLPETVKLWDKITQLAVSDDDIVKKLEIDVKNVAPNPPSKSPLTKDLGLQGDHYRLFDEFGIGWQMPLKSGHYYDLYYFPLKDVENPVNVKNYPWPDPLDPNRYLNLKEKA</sequence>
<accession>X1F9S0</accession>
<feature type="non-terminal residue" evidence="1">
    <location>
        <position position="156"/>
    </location>
</feature>
<proteinExistence type="predicted"/>
<name>X1F9S0_9ZZZZ</name>
<dbReference type="AlphaFoldDB" id="X1F9S0"/>
<gene>
    <name evidence="1" type="ORF">S01H4_53223</name>
</gene>
<evidence type="ECO:0000313" key="1">
    <source>
        <dbReference type="EMBL" id="GAH17478.1"/>
    </source>
</evidence>
<comment type="caution">
    <text evidence="1">The sequence shown here is derived from an EMBL/GenBank/DDBJ whole genome shotgun (WGS) entry which is preliminary data.</text>
</comment>
<organism evidence="1">
    <name type="scientific">marine sediment metagenome</name>
    <dbReference type="NCBI Taxonomy" id="412755"/>
    <lineage>
        <taxon>unclassified sequences</taxon>
        <taxon>metagenomes</taxon>
        <taxon>ecological metagenomes</taxon>
    </lineage>
</organism>